<keyword evidence="3" id="KW-1133">Transmembrane helix</keyword>
<evidence type="ECO:0000313" key="5">
    <source>
        <dbReference type="Proteomes" id="UP000292118"/>
    </source>
</evidence>
<evidence type="ECO:0000256" key="2">
    <source>
        <dbReference type="SAM" id="MobiDB-lite"/>
    </source>
</evidence>
<dbReference type="CDD" id="cd05829">
    <property type="entry name" value="Sortase_F"/>
    <property type="match status" value="1"/>
</dbReference>
<feature type="compositionally biased region" description="Basic residues" evidence="2">
    <location>
        <begin position="45"/>
        <end position="56"/>
    </location>
</feature>
<keyword evidence="5" id="KW-1185">Reference proteome</keyword>
<dbReference type="InterPro" id="IPR042001">
    <property type="entry name" value="Sortase_F"/>
</dbReference>
<keyword evidence="3" id="KW-0812">Transmembrane</keyword>
<feature type="transmembrane region" description="Helical" evidence="3">
    <location>
        <begin position="93"/>
        <end position="111"/>
    </location>
</feature>
<sequence length="300" mass="32951">MGTDHYRSGAYGTRTDRNDDQCRASGCDWLRRRWHQPCRPDRARPRPRRCRRRRRSAPSSALPRLTRGTPITHQHQTMARHARLTARRPGHRLPWLVVGLGTVLAAAGLLLDRAEMAALAYPPIPTPTISVPPPERTAPEFSPIPAATPLRLLVPALGIDAPIEVYTDAMVTAAGGWIDPTTHDVVSWWEGGGTPASPAENTVYLYGHVSRFEAVFNDIHIVEPGTIVTIVTEAGSIDYAVEEVLEPILKDALPDDPRVNAVVPGRLVLIGCHREVDQGRRPTTHNVVVIAQQVVADASH</sequence>
<proteinExistence type="predicted"/>
<dbReference type="Pfam" id="PF04203">
    <property type="entry name" value="Sortase"/>
    <property type="match status" value="1"/>
</dbReference>
<dbReference type="EMBL" id="CP035493">
    <property type="protein sequence ID" value="QAY69137.1"/>
    <property type="molecule type" value="Genomic_DNA"/>
</dbReference>
<evidence type="ECO:0000256" key="1">
    <source>
        <dbReference type="ARBA" id="ARBA00022801"/>
    </source>
</evidence>
<dbReference type="AlphaFoldDB" id="A0A4P6F7B9"/>
<dbReference type="GO" id="GO:0016787">
    <property type="term" value="F:hydrolase activity"/>
    <property type="evidence" value="ECO:0007669"/>
    <property type="project" value="UniProtKB-KW"/>
</dbReference>
<feature type="region of interest" description="Disordered" evidence="2">
    <location>
        <begin position="38"/>
        <end position="76"/>
    </location>
</feature>
<reference evidence="4 5" key="1">
    <citation type="submission" date="2019-01" db="EMBL/GenBank/DDBJ databases">
        <title>Genome sequencing of strain FW10M-9.</title>
        <authorList>
            <person name="Heo J."/>
            <person name="Kim S.-J."/>
            <person name="Kim J.-S."/>
            <person name="Hong S.-B."/>
            <person name="Kwon S.-W."/>
        </authorList>
    </citation>
    <scope>NUCLEOTIDE SEQUENCE [LARGE SCALE GENOMIC DNA]</scope>
    <source>
        <strain evidence="4 5">FW10M-9</strain>
    </source>
</reference>
<dbReference type="KEGG" id="xya:ET471_03000"/>
<accession>A0A4P6F7B9</accession>
<name>A0A4P6F7B9_9MICO</name>
<evidence type="ECO:0000313" key="4">
    <source>
        <dbReference type="EMBL" id="QAY69137.1"/>
    </source>
</evidence>
<dbReference type="Proteomes" id="UP000292118">
    <property type="component" value="Chromosome"/>
</dbReference>
<dbReference type="InterPro" id="IPR005754">
    <property type="entry name" value="Sortase"/>
</dbReference>
<keyword evidence="3" id="KW-0472">Membrane</keyword>
<organism evidence="4 5">
    <name type="scientific">Xylanimonas protaetiae</name>
    <dbReference type="NCBI Taxonomy" id="2509457"/>
    <lineage>
        <taxon>Bacteria</taxon>
        <taxon>Bacillati</taxon>
        <taxon>Actinomycetota</taxon>
        <taxon>Actinomycetes</taxon>
        <taxon>Micrococcales</taxon>
        <taxon>Promicromonosporaceae</taxon>
        <taxon>Xylanimonas</taxon>
    </lineage>
</organism>
<dbReference type="InterPro" id="IPR023365">
    <property type="entry name" value="Sortase_dom-sf"/>
</dbReference>
<gene>
    <name evidence="4" type="ORF">ET471_03000</name>
</gene>
<evidence type="ECO:0000256" key="3">
    <source>
        <dbReference type="SAM" id="Phobius"/>
    </source>
</evidence>
<protein>
    <submittedName>
        <fullName evidence="4">Class F sortase</fullName>
    </submittedName>
</protein>
<dbReference type="Gene3D" id="2.40.260.10">
    <property type="entry name" value="Sortase"/>
    <property type="match status" value="1"/>
</dbReference>
<dbReference type="OrthoDB" id="4425249at2"/>
<dbReference type="SUPFAM" id="SSF63817">
    <property type="entry name" value="Sortase"/>
    <property type="match status" value="1"/>
</dbReference>
<keyword evidence="1" id="KW-0378">Hydrolase</keyword>